<dbReference type="Proteomes" id="UP000184516">
    <property type="component" value="Unassembled WGS sequence"/>
</dbReference>
<gene>
    <name evidence="2" type="ORF">SAMN05443549_10281</name>
</gene>
<dbReference type="OrthoDB" id="852305at2"/>
<protein>
    <recommendedName>
        <fullName evidence="4">PsbP protein</fullName>
    </recommendedName>
</protein>
<sequence>MKRIIATLTLILVLTTSNNYAQTTLKEYKIGHVVSISLPDYMNKTIGLNDSSIIQFKSTVKDVYGFVIEDNKEELLLAELNYTSINDFCEDFAKDFLKDEKKRTISYPEYQKKGDVSFAEFDATYYDKDAKTEIYYLVGIVETKTSFYKILSYTGKENKNKFKADFQKILYSLTD</sequence>
<reference evidence="3" key="1">
    <citation type="submission" date="2016-11" db="EMBL/GenBank/DDBJ databases">
        <authorList>
            <person name="Varghese N."/>
            <person name="Submissions S."/>
        </authorList>
    </citation>
    <scope>NUCLEOTIDE SEQUENCE [LARGE SCALE GENOMIC DNA]</scope>
    <source>
        <strain evidence="3">DSM 19978</strain>
    </source>
</reference>
<organism evidence="2 3">
    <name type="scientific">Flavobacterium fluvii</name>
    <dbReference type="NCBI Taxonomy" id="468056"/>
    <lineage>
        <taxon>Bacteria</taxon>
        <taxon>Pseudomonadati</taxon>
        <taxon>Bacteroidota</taxon>
        <taxon>Flavobacteriia</taxon>
        <taxon>Flavobacteriales</taxon>
        <taxon>Flavobacteriaceae</taxon>
        <taxon>Flavobacterium</taxon>
    </lineage>
</organism>
<evidence type="ECO:0008006" key="4">
    <source>
        <dbReference type="Google" id="ProtNLM"/>
    </source>
</evidence>
<keyword evidence="3" id="KW-1185">Reference proteome</keyword>
<feature type="chain" id="PRO_5012657608" description="PsbP protein" evidence="1">
    <location>
        <begin position="22"/>
        <end position="175"/>
    </location>
</feature>
<dbReference type="EMBL" id="FQWB01000002">
    <property type="protein sequence ID" value="SHG11024.1"/>
    <property type="molecule type" value="Genomic_DNA"/>
</dbReference>
<keyword evidence="1" id="KW-0732">Signal</keyword>
<evidence type="ECO:0000313" key="3">
    <source>
        <dbReference type="Proteomes" id="UP000184516"/>
    </source>
</evidence>
<name>A0A1M5H4Z6_9FLAO</name>
<dbReference type="AlphaFoldDB" id="A0A1M5H4Z6"/>
<evidence type="ECO:0000256" key="1">
    <source>
        <dbReference type="SAM" id="SignalP"/>
    </source>
</evidence>
<dbReference type="RefSeq" id="WP_073368925.1">
    <property type="nucleotide sequence ID" value="NZ_FQWB01000002.1"/>
</dbReference>
<dbReference type="STRING" id="468056.SAMN05443549_10281"/>
<accession>A0A1M5H4Z6</accession>
<proteinExistence type="predicted"/>
<feature type="signal peptide" evidence="1">
    <location>
        <begin position="1"/>
        <end position="21"/>
    </location>
</feature>
<evidence type="ECO:0000313" key="2">
    <source>
        <dbReference type="EMBL" id="SHG11024.1"/>
    </source>
</evidence>